<dbReference type="FunFam" id="3.40.50.150:FF:000195">
    <property type="entry name" value="Methyltransferase domain containing protein"/>
    <property type="match status" value="1"/>
</dbReference>
<dbReference type="Gene3D" id="2.60.120.590">
    <property type="entry name" value="Alpha-ketoglutarate-dependent dioxygenase AlkB-like"/>
    <property type="match status" value="1"/>
</dbReference>
<evidence type="ECO:0000313" key="8">
    <source>
        <dbReference type="Proteomes" id="UP001295684"/>
    </source>
</evidence>
<dbReference type="Pfam" id="PF08241">
    <property type="entry name" value="Methyltransf_11"/>
    <property type="match status" value="1"/>
</dbReference>
<dbReference type="SUPFAM" id="SSF54928">
    <property type="entry name" value="RNA-binding domain, RBD"/>
    <property type="match status" value="1"/>
</dbReference>
<feature type="region of interest" description="Disordered" evidence="5">
    <location>
        <begin position="1"/>
        <end position="21"/>
    </location>
</feature>
<evidence type="ECO:0000256" key="5">
    <source>
        <dbReference type="SAM" id="MobiDB-lite"/>
    </source>
</evidence>
<dbReference type="PROSITE" id="PS51471">
    <property type="entry name" value="FE2OG_OXY"/>
    <property type="match status" value="1"/>
</dbReference>
<keyword evidence="3" id="KW-0862">Zinc</keyword>
<feature type="domain" description="Fe2OG dioxygenase" evidence="6">
    <location>
        <begin position="276"/>
        <end position="376"/>
    </location>
</feature>
<organism evidence="7 8">
    <name type="scientific">Euplotes crassus</name>
    <dbReference type="NCBI Taxonomy" id="5936"/>
    <lineage>
        <taxon>Eukaryota</taxon>
        <taxon>Sar</taxon>
        <taxon>Alveolata</taxon>
        <taxon>Ciliophora</taxon>
        <taxon>Intramacronucleata</taxon>
        <taxon>Spirotrichea</taxon>
        <taxon>Hypotrichia</taxon>
        <taxon>Euplotida</taxon>
        <taxon>Euplotidae</taxon>
        <taxon>Moneuplotes</taxon>
    </lineage>
</organism>
<evidence type="ECO:0000259" key="6">
    <source>
        <dbReference type="PROSITE" id="PS51471"/>
    </source>
</evidence>
<dbReference type="GO" id="GO:0106335">
    <property type="term" value="F:tRNA (5-carboxymethyluridine(34)-5-O)-methyltransferase activity"/>
    <property type="evidence" value="ECO:0007669"/>
    <property type="project" value="TreeGrafter"/>
</dbReference>
<comment type="caution">
    <text evidence="7">The sequence shown here is derived from an EMBL/GenBank/DDBJ whole genome shotgun (WGS) entry which is preliminary data.</text>
</comment>
<dbReference type="InterPro" id="IPR012677">
    <property type="entry name" value="Nucleotide-bd_a/b_plait_sf"/>
</dbReference>
<dbReference type="AlphaFoldDB" id="A0AAD2DB71"/>
<accession>A0AAD2DB71</accession>
<dbReference type="InterPro" id="IPR027450">
    <property type="entry name" value="AlkB-like"/>
</dbReference>
<dbReference type="CDD" id="cd02440">
    <property type="entry name" value="AdoMet_MTases"/>
    <property type="match status" value="1"/>
</dbReference>
<dbReference type="Gene3D" id="3.40.50.150">
    <property type="entry name" value="Vaccinia Virus protein VP39"/>
    <property type="match status" value="1"/>
</dbReference>
<name>A0AAD2DB71_EUPCR</name>
<dbReference type="PANTHER" id="PTHR13069">
    <property type="entry name" value="ALKYLATED DNA REPAIR PROTEIN ALKB HOMOLOG 8"/>
    <property type="match status" value="1"/>
</dbReference>
<dbReference type="InterPro" id="IPR051422">
    <property type="entry name" value="AlkB_tRNA_MeTrf/Diox"/>
</dbReference>
<dbReference type="GO" id="GO:0008757">
    <property type="term" value="F:S-adenosylmethionine-dependent methyltransferase activity"/>
    <property type="evidence" value="ECO:0007669"/>
    <property type="project" value="InterPro"/>
</dbReference>
<dbReference type="PANTHER" id="PTHR13069:SF21">
    <property type="entry name" value="ALKYLATED DNA REPAIR PROTEIN ALKB HOMOLOG 8"/>
    <property type="match status" value="1"/>
</dbReference>
<keyword evidence="1" id="KW-0489">Methyltransferase</keyword>
<evidence type="ECO:0000256" key="3">
    <source>
        <dbReference type="ARBA" id="ARBA00022833"/>
    </source>
</evidence>
<dbReference type="InterPro" id="IPR005123">
    <property type="entry name" value="Oxoglu/Fe-dep_dioxygenase_dom"/>
</dbReference>
<dbReference type="GO" id="GO:0030488">
    <property type="term" value="P:tRNA methylation"/>
    <property type="evidence" value="ECO:0007669"/>
    <property type="project" value="TreeGrafter"/>
</dbReference>
<dbReference type="SUPFAM" id="SSF51197">
    <property type="entry name" value="Clavaminate synthase-like"/>
    <property type="match status" value="1"/>
</dbReference>
<dbReference type="Proteomes" id="UP001295684">
    <property type="component" value="Unassembled WGS sequence"/>
</dbReference>
<sequence>MEDSHITEAAKNPVSKNEQKRIHKKLNRRLAQGISALIRAENNSKEDLISNVPTNKLFVFHFGNGDEEDQRVLMDYSKNYGPINTISLFPGLNFGFIEYPKVQHAKMLMDNLYNKKFVDLKFYDKYRTCCFQYSKVEYEDLDKFKILEFPDSTYDIDIEGLYSIDNFVTEQESEAIKRWLDEQKWTKLLNRRVQHFGYEFVYGANKINNIDGIRQMPHDQDQIFKKINDRLNNVLKGFYFNSNKEAMRVNDHNGVQINDEKDCVSKMTTYFDELGEFDQLTVNDYTPGQGIPPHIDVHSAFEEMFASLSLNSETTMIFKSAEETKHISIKPRSLLIFSGEARYKWLHSIPSRKFDRVDGLIKSRRRRISLTYRKVRSTPVCSCRWPRMCDSQNKQAAVDENKLIGEGKAVNLDSNVSDIEQKHVYDVYEKIAPHFSKTRYKPWPKVQEFLESLPEGSINCDVGCGNGKYLQCNGKKVLSIGTDRSFNLTSIAKDRIEGSQVFVSDGLNLALKDKIFDSVISIAVIHHFSSEKLRIKAIQELKRICKVGGKILVYVWALEQEKKFASQDVFVPWHLYHKYDKEQNRKREVNIQTNTGFIETAIKDETKNATIYHRYYHVFKKGELEALINKIPGLKIEQSYYDHANWCVVLEKTDH</sequence>
<keyword evidence="8" id="KW-1185">Reference proteome</keyword>
<dbReference type="SUPFAM" id="SSF53335">
    <property type="entry name" value="S-adenosyl-L-methionine-dependent methyltransferases"/>
    <property type="match status" value="1"/>
</dbReference>
<evidence type="ECO:0000256" key="1">
    <source>
        <dbReference type="ARBA" id="ARBA00022603"/>
    </source>
</evidence>
<gene>
    <name evidence="7" type="ORF">ECRASSUSDP1_LOCUS29496</name>
</gene>
<dbReference type="GO" id="GO:0005737">
    <property type="term" value="C:cytoplasm"/>
    <property type="evidence" value="ECO:0007669"/>
    <property type="project" value="TreeGrafter"/>
</dbReference>
<dbReference type="GO" id="GO:0000049">
    <property type="term" value="F:tRNA binding"/>
    <property type="evidence" value="ECO:0007669"/>
    <property type="project" value="TreeGrafter"/>
</dbReference>
<reference evidence="7" key="1">
    <citation type="submission" date="2023-07" db="EMBL/GenBank/DDBJ databases">
        <authorList>
            <consortium name="AG Swart"/>
            <person name="Singh M."/>
            <person name="Singh A."/>
            <person name="Seah K."/>
            <person name="Emmerich C."/>
        </authorList>
    </citation>
    <scope>NUCLEOTIDE SEQUENCE</scope>
    <source>
        <strain evidence="7">DP1</strain>
    </source>
</reference>
<evidence type="ECO:0000313" key="7">
    <source>
        <dbReference type="EMBL" id="CAI2387862.1"/>
    </source>
</evidence>
<dbReference type="InterPro" id="IPR037151">
    <property type="entry name" value="AlkB-like_sf"/>
</dbReference>
<dbReference type="Gene3D" id="3.30.70.330">
    <property type="match status" value="1"/>
</dbReference>
<protein>
    <recommendedName>
        <fullName evidence="6">Fe2OG dioxygenase domain-containing protein</fullName>
    </recommendedName>
</protein>
<dbReference type="InterPro" id="IPR013216">
    <property type="entry name" value="Methyltransf_11"/>
</dbReference>
<keyword evidence="4" id="KW-0694">RNA-binding</keyword>
<evidence type="ECO:0000256" key="4">
    <source>
        <dbReference type="ARBA" id="ARBA00022884"/>
    </source>
</evidence>
<evidence type="ECO:0000256" key="2">
    <source>
        <dbReference type="ARBA" id="ARBA00022679"/>
    </source>
</evidence>
<keyword evidence="2" id="KW-0808">Transferase</keyword>
<proteinExistence type="predicted"/>
<dbReference type="EMBL" id="CAMPGE010030343">
    <property type="protein sequence ID" value="CAI2387862.1"/>
    <property type="molecule type" value="Genomic_DNA"/>
</dbReference>
<dbReference type="InterPro" id="IPR035979">
    <property type="entry name" value="RBD_domain_sf"/>
</dbReference>
<dbReference type="Pfam" id="PF13532">
    <property type="entry name" value="2OG-FeII_Oxy_2"/>
    <property type="match status" value="1"/>
</dbReference>
<dbReference type="GO" id="GO:0005634">
    <property type="term" value="C:nucleus"/>
    <property type="evidence" value="ECO:0007669"/>
    <property type="project" value="TreeGrafter"/>
</dbReference>
<dbReference type="GO" id="GO:0002098">
    <property type="term" value="P:tRNA wobble uridine modification"/>
    <property type="evidence" value="ECO:0007669"/>
    <property type="project" value="TreeGrafter"/>
</dbReference>
<dbReference type="InterPro" id="IPR029063">
    <property type="entry name" value="SAM-dependent_MTases_sf"/>
</dbReference>